<reference evidence="1" key="1">
    <citation type="submission" date="2012-05" db="EMBL/GenBank/DDBJ databases">
        <authorList>
            <person name="Krishnakumar V."/>
            <person name="Cheung F."/>
            <person name="Xiao Y."/>
            <person name="Chan A."/>
            <person name="Moskal W.A."/>
            <person name="Town C.D."/>
        </authorList>
    </citation>
    <scope>NUCLEOTIDE SEQUENCE</scope>
</reference>
<sequence length="61" mass="6800">MESYTMVTTKKPLFEEFSGKTSVWGSLSPEVQEVSLKVDSEFQKLFISKVKKASSIIPPSS</sequence>
<organism evidence="1">
    <name type="scientific">Lotus japonicus</name>
    <name type="common">Lotus corniculatus var. japonicus</name>
    <dbReference type="NCBI Taxonomy" id="34305"/>
    <lineage>
        <taxon>Eukaryota</taxon>
        <taxon>Viridiplantae</taxon>
        <taxon>Streptophyta</taxon>
        <taxon>Embryophyta</taxon>
        <taxon>Tracheophyta</taxon>
        <taxon>Spermatophyta</taxon>
        <taxon>Magnoliopsida</taxon>
        <taxon>eudicotyledons</taxon>
        <taxon>Gunneridae</taxon>
        <taxon>Pentapetalae</taxon>
        <taxon>rosids</taxon>
        <taxon>fabids</taxon>
        <taxon>Fabales</taxon>
        <taxon>Fabaceae</taxon>
        <taxon>Papilionoideae</taxon>
        <taxon>50 kb inversion clade</taxon>
        <taxon>NPAAA clade</taxon>
        <taxon>Hologalegina</taxon>
        <taxon>robinioid clade</taxon>
        <taxon>Loteae</taxon>
        <taxon>Lotus</taxon>
    </lineage>
</organism>
<name>I3SCM7_LOTJA</name>
<dbReference type="InterPro" id="IPR014710">
    <property type="entry name" value="RmlC-like_jellyroll"/>
</dbReference>
<protein>
    <submittedName>
        <fullName evidence="1">Uncharacterized protein</fullName>
    </submittedName>
</protein>
<dbReference type="Gene3D" id="2.60.120.10">
    <property type="entry name" value="Jelly Rolls"/>
    <property type="match status" value="1"/>
</dbReference>
<dbReference type="AlphaFoldDB" id="I3SCM7"/>
<accession>I3SCM7</accession>
<proteinExistence type="evidence at transcript level"/>
<dbReference type="EMBL" id="BT138224">
    <property type="protein sequence ID" value="AFK38019.1"/>
    <property type="molecule type" value="mRNA"/>
</dbReference>
<evidence type="ECO:0000313" key="1">
    <source>
        <dbReference type="EMBL" id="AFK38019.1"/>
    </source>
</evidence>